<feature type="transmembrane region" description="Helical" evidence="1">
    <location>
        <begin position="340"/>
        <end position="360"/>
    </location>
</feature>
<proteinExistence type="predicted"/>
<feature type="transmembrane region" description="Helical" evidence="1">
    <location>
        <begin position="32"/>
        <end position="51"/>
    </location>
</feature>
<feature type="transmembrane region" description="Helical" evidence="1">
    <location>
        <begin position="265"/>
        <end position="285"/>
    </location>
</feature>
<dbReference type="AlphaFoldDB" id="T1JU81"/>
<keyword evidence="1" id="KW-0812">Transmembrane</keyword>
<evidence type="ECO:0000313" key="3">
    <source>
        <dbReference type="Proteomes" id="UP000015104"/>
    </source>
</evidence>
<evidence type="ECO:0008006" key="4">
    <source>
        <dbReference type="Google" id="ProtNLM"/>
    </source>
</evidence>
<reference evidence="3" key="1">
    <citation type="submission" date="2011-08" db="EMBL/GenBank/DDBJ databases">
        <authorList>
            <person name="Rombauts S."/>
        </authorList>
    </citation>
    <scope>NUCLEOTIDE SEQUENCE</scope>
    <source>
        <strain evidence="3">London</strain>
    </source>
</reference>
<feature type="transmembrane region" description="Helical" evidence="1">
    <location>
        <begin position="122"/>
        <end position="139"/>
    </location>
</feature>
<dbReference type="EnsemblMetazoa" id="tetur01g16864.1">
    <property type="protein sequence ID" value="tetur01g16864.1"/>
    <property type="gene ID" value="tetur01g16864"/>
</dbReference>
<protein>
    <recommendedName>
        <fullName evidence="4">Gustatory receptor</fullName>
    </recommendedName>
</protein>
<evidence type="ECO:0000256" key="1">
    <source>
        <dbReference type="SAM" id="Phobius"/>
    </source>
</evidence>
<keyword evidence="1" id="KW-1133">Transmembrane helix</keyword>
<name>T1JU81_TETUR</name>
<dbReference type="Proteomes" id="UP000015104">
    <property type="component" value="Unassembled WGS sequence"/>
</dbReference>
<accession>T1JU81</accession>
<keyword evidence="3" id="KW-1185">Reference proteome</keyword>
<dbReference type="HOGENOM" id="CLU_066525_0_0_1"/>
<dbReference type="EMBL" id="CAEY01000442">
    <property type="status" value="NOT_ANNOTATED_CDS"/>
    <property type="molecule type" value="Genomic_DNA"/>
</dbReference>
<keyword evidence="1" id="KW-0472">Membrane</keyword>
<reference evidence="2" key="2">
    <citation type="submission" date="2015-06" db="UniProtKB">
        <authorList>
            <consortium name="EnsemblMetazoa"/>
        </authorList>
    </citation>
    <scope>IDENTIFICATION</scope>
</reference>
<evidence type="ECO:0000313" key="2">
    <source>
        <dbReference type="EnsemblMetazoa" id="tetur01g16864.1"/>
    </source>
</evidence>
<organism evidence="2 3">
    <name type="scientific">Tetranychus urticae</name>
    <name type="common">Two-spotted spider mite</name>
    <dbReference type="NCBI Taxonomy" id="32264"/>
    <lineage>
        <taxon>Eukaryota</taxon>
        <taxon>Metazoa</taxon>
        <taxon>Ecdysozoa</taxon>
        <taxon>Arthropoda</taxon>
        <taxon>Chelicerata</taxon>
        <taxon>Arachnida</taxon>
        <taxon>Acari</taxon>
        <taxon>Acariformes</taxon>
        <taxon>Trombidiformes</taxon>
        <taxon>Prostigmata</taxon>
        <taxon>Eleutherengona</taxon>
        <taxon>Raphignathae</taxon>
        <taxon>Tetranychoidea</taxon>
        <taxon>Tetranychidae</taxon>
        <taxon>Tetranychus</taxon>
    </lineage>
</organism>
<feature type="transmembrane region" description="Helical" evidence="1">
    <location>
        <begin position="63"/>
        <end position="89"/>
    </location>
</feature>
<sequence length="361" mass="41852">MSKTESLNTANEVISDGYLVPSKYILGPAIKIVLLLSVAYASTFQLSYHSISLVHTCRYSTKILIFQCLHEGLAVVNLLLFVLVVLFAFNMDHFRKFISTFQLLLLETDTLAVREIKRSRQIMRALVYGIVILFVVMFIRRETGSTNHTDSTFVFIVRCFHEVLVRFGSLFHLNMICNICFCLKAAFKQINLQINDLNTTTHRSVDHLFYKIRESRQKYSYAVRSTQSAEKLFRYYITIFYTEYFSYFTMNIVTLFGPKAGLDSIWFLYMFLDTFLFILLTHNLVEVNNLSREGLEDLYELSFKLNTGDSRHENDIFIARMALSDVGFTFANLFTINNSFITSLFTLSLTLIITLASFIYQ</sequence>
<feature type="transmembrane region" description="Helical" evidence="1">
    <location>
        <begin position="233"/>
        <end position="253"/>
    </location>
</feature>